<feature type="domain" description="CUB" evidence="3">
    <location>
        <begin position="77"/>
        <end position="214"/>
    </location>
</feature>
<feature type="disulfide bond" evidence="2">
    <location>
        <begin position="138"/>
        <end position="155"/>
    </location>
</feature>
<dbReference type="eggNOG" id="ENOG502QTPV">
    <property type="taxonomic scope" value="Eukaryota"/>
</dbReference>
<dbReference type="InterPro" id="IPR058698">
    <property type="entry name" value="CUB_metazoa"/>
</dbReference>
<sequence length="340" mass="37105">MVTYTQRPLNRPGTLFQFFNPVTPQTRGMNLPCEPSNGSKRNGTCITSEQCRTKGGQEAGGCGTNNAGICCLERHACGTAGAITSNSSAFANPENPDTLNDSQACIVTVNRLSNNNNICQIRLDFEEFELAPPRNGRCDTDQFAILGVPGIPVLCGSNGGQHTPSGCFQYYTGTSGSFRSFNYDANFNSGYQRELNYGTCMRRESGFCGIRYTTAGAFQVGVADKDIPATATRPYGHSAANNNVREEEEEDLVYDNEDGEEDAHRVRRRAAPEVCPSDFLLIPNAFEEGKPIANNKFCGTKFNPEQGANAEAVVSSRIMPFVTYFSLIPTQLIKGKRLLY</sequence>
<dbReference type="PhylomeDB" id="T1IMY6"/>
<dbReference type="Pfam" id="PF26080">
    <property type="entry name" value="CUB_animal"/>
    <property type="match status" value="1"/>
</dbReference>
<dbReference type="STRING" id="126957.T1IMY6"/>
<dbReference type="PROSITE" id="PS01180">
    <property type="entry name" value="CUB"/>
    <property type="match status" value="1"/>
</dbReference>
<dbReference type="PANTHER" id="PTHR33236">
    <property type="entry name" value="INTRAFLAGELLAR TRANSPORT PROTEIN 122 FAMILY PROTEIN-RELATED"/>
    <property type="match status" value="1"/>
</dbReference>
<dbReference type="EMBL" id="AFFK01017352">
    <property type="status" value="NOT_ANNOTATED_CDS"/>
    <property type="molecule type" value="Genomic_DNA"/>
</dbReference>
<proteinExistence type="predicted"/>
<comment type="caution">
    <text evidence="2">Lacks conserved residue(s) required for the propagation of feature annotation.</text>
</comment>
<protein>
    <recommendedName>
        <fullName evidence="3">CUB domain-containing protein</fullName>
    </recommendedName>
</protein>
<accession>T1IMY6</accession>
<dbReference type="EnsemblMetazoa" id="SMAR002354-RA">
    <property type="protein sequence ID" value="SMAR002354-PA"/>
    <property type="gene ID" value="SMAR002354"/>
</dbReference>
<evidence type="ECO:0000313" key="4">
    <source>
        <dbReference type="EnsemblMetazoa" id="SMAR002354-PA"/>
    </source>
</evidence>
<keyword evidence="1 2" id="KW-1015">Disulfide bond</keyword>
<dbReference type="Proteomes" id="UP000014500">
    <property type="component" value="Unassembled WGS sequence"/>
</dbReference>
<evidence type="ECO:0000256" key="2">
    <source>
        <dbReference type="PROSITE-ProRule" id="PRU00059"/>
    </source>
</evidence>
<evidence type="ECO:0000259" key="3">
    <source>
        <dbReference type="PROSITE" id="PS01180"/>
    </source>
</evidence>
<dbReference type="InterPro" id="IPR000859">
    <property type="entry name" value="CUB_dom"/>
</dbReference>
<evidence type="ECO:0000256" key="1">
    <source>
        <dbReference type="ARBA" id="ARBA00023157"/>
    </source>
</evidence>
<reference evidence="5" key="1">
    <citation type="submission" date="2011-05" db="EMBL/GenBank/DDBJ databases">
        <authorList>
            <person name="Richards S.R."/>
            <person name="Qu J."/>
            <person name="Jiang H."/>
            <person name="Jhangiani S.N."/>
            <person name="Agravi P."/>
            <person name="Goodspeed R."/>
            <person name="Gross S."/>
            <person name="Mandapat C."/>
            <person name="Jackson L."/>
            <person name="Mathew T."/>
            <person name="Pu L."/>
            <person name="Thornton R."/>
            <person name="Saada N."/>
            <person name="Wilczek-Boney K.B."/>
            <person name="Lee S."/>
            <person name="Kovar C."/>
            <person name="Wu Y."/>
            <person name="Scherer S.E."/>
            <person name="Worley K.C."/>
            <person name="Muzny D.M."/>
            <person name="Gibbs R."/>
        </authorList>
    </citation>
    <scope>NUCLEOTIDE SEQUENCE</scope>
    <source>
        <strain evidence="5">Brora</strain>
    </source>
</reference>
<dbReference type="PANTHER" id="PTHR33236:SF12">
    <property type="entry name" value="CUB DOMAIN-CONTAINING PROTEIN-RELATED"/>
    <property type="match status" value="1"/>
</dbReference>
<dbReference type="OMA" id="KANANIC"/>
<evidence type="ECO:0000313" key="5">
    <source>
        <dbReference type="Proteomes" id="UP000014500"/>
    </source>
</evidence>
<keyword evidence="5" id="KW-1185">Reference proteome</keyword>
<dbReference type="AlphaFoldDB" id="T1IMY6"/>
<organism evidence="4 5">
    <name type="scientific">Strigamia maritima</name>
    <name type="common">European centipede</name>
    <name type="synonym">Geophilus maritimus</name>
    <dbReference type="NCBI Taxonomy" id="126957"/>
    <lineage>
        <taxon>Eukaryota</taxon>
        <taxon>Metazoa</taxon>
        <taxon>Ecdysozoa</taxon>
        <taxon>Arthropoda</taxon>
        <taxon>Myriapoda</taxon>
        <taxon>Chilopoda</taxon>
        <taxon>Pleurostigmophora</taxon>
        <taxon>Geophilomorpha</taxon>
        <taxon>Linotaeniidae</taxon>
        <taxon>Strigamia</taxon>
    </lineage>
</organism>
<reference evidence="4" key="2">
    <citation type="submission" date="2015-02" db="UniProtKB">
        <authorList>
            <consortium name="EnsemblMetazoa"/>
        </authorList>
    </citation>
    <scope>IDENTIFICATION</scope>
</reference>
<name>T1IMY6_STRMM</name>
<dbReference type="HOGENOM" id="CLU_022631_2_0_1"/>